<reference evidence="2 3" key="1">
    <citation type="submission" date="2018-09" db="EMBL/GenBank/DDBJ databases">
        <authorList>
            <person name="Zhu H."/>
        </authorList>
    </citation>
    <scope>NUCLEOTIDE SEQUENCE [LARGE SCALE GENOMIC DNA]</scope>
    <source>
        <strain evidence="2 3">K2W22B-5</strain>
    </source>
</reference>
<organism evidence="2 3">
    <name type="scientific">Azospirillum cavernae</name>
    <dbReference type="NCBI Taxonomy" id="2320860"/>
    <lineage>
        <taxon>Bacteria</taxon>
        <taxon>Pseudomonadati</taxon>
        <taxon>Pseudomonadota</taxon>
        <taxon>Alphaproteobacteria</taxon>
        <taxon>Rhodospirillales</taxon>
        <taxon>Azospirillaceae</taxon>
        <taxon>Azospirillum</taxon>
    </lineage>
</organism>
<evidence type="ECO:0000256" key="1">
    <source>
        <dbReference type="SAM" id="MobiDB-lite"/>
    </source>
</evidence>
<comment type="caution">
    <text evidence="2">The sequence shown here is derived from an EMBL/GenBank/DDBJ whole genome shotgun (WGS) entry which is preliminary data.</text>
</comment>
<evidence type="ECO:0000313" key="2">
    <source>
        <dbReference type="EMBL" id="RJF83307.1"/>
    </source>
</evidence>
<dbReference type="RefSeq" id="WP_119828947.1">
    <property type="nucleotide sequence ID" value="NZ_QYUL01000001.1"/>
</dbReference>
<dbReference type="EMBL" id="QYUL01000001">
    <property type="protein sequence ID" value="RJF83307.1"/>
    <property type="molecule type" value="Genomic_DNA"/>
</dbReference>
<evidence type="ECO:0000313" key="3">
    <source>
        <dbReference type="Proteomes" id="UP000283458"/>
    </source>
</evidence>
<protein>
    <submittedName>
        <fullName evidence="2">DUF1178 family protein</fullName>
    </submittedName>
</protein>
<sequence length="189" mass="20353">MILFALKCSSDHRFEGWFRNGAAYDEQAASHLIACPVCGDSAVAKAPMAPRIAKGVAKAVDRAHEAAQAKDAATETKDANANAAAPAPPSVPATIPTPADVVAALPPTLNDAQREAVAEVMRQLSEVRRTVEKNCDYVGDRFAEEARRIHYGEADPRGIYGEASSEDVEELNEEGVTFHRIPWLPRTDS</sequence>
<dbReference type="AlphaFoldDB" id="A0A418VZW9"/>
<dbReference type="PIRSF" id="PIRSF032131">
    <property type="entry name" value="UCP032131"/>
    <property type="match status" value="1"/>
</dbReference>
<proteinExistence type="predicted"/>
<dbReference type="Pfam" id="PF06676">
    <property type="entry name" value="DUF1178"/>
    <property type="match status" value="1"/>
</dbReference>
<feature type="region of interest" description="Disordered" evidence="1">
    <location>
        <begin position="69"/>
        <end position="91"/>
    </location>
</feature>
<keyword evidence="3" id="KW-1185">Reference proteome</keyword>
<feature type="compositionally biased region" description="Basic and acidic residues" evidence="1">
    <location>
        <begin position="69"/>
        <end position="78"/>
    </location>
</feature>
<dbReference type="OrthoDB" id="9799894at2"/>
<accession>A0A418VZW9</accession>
<gene>
    <name evidence="2" type="ORF">D3877_01005</name>
</gene>
<name>A0A418VZW9_9PROT</name>
<dbReference type="Proteomes" id="UP000283458">
    <property type="component" value="Unassembled WGS sequence"/>
</dbReference>
<dbReference type="InterPro" id="IPR009562">
    <property type="entry name" value="DUF1178"/>
</dbReference>